<feature type="transmembrane region" description="Helical" evidence="5">
    <location>
        <begin position="196"/>
        <end position="215"/>
    </location>
</feature>
<organism evidence="6 7">
    <name type="scientific">Effrenium voratum</name>
    <dbReference type="NCBI Taxonomy" id="2562239"/>
    <lineage>
        <taxon>Eukaryota</taxon>
        <taxon>Sar</taxon>
        <taxon>Alveolata</taxon>
        <taxon>Dinophyceae</taxon>
        <taxon>Suessiales</taxon>
        <taxon>Symbiodiniaceae</taxon>
        <taxon>Effrenium</taxon>
    </lineage>
</organism>
<evidence type="ECO:0000256" key="2">
    <source>
        <dbReference type="ARBA" id="ARBA00022692"/>
    </source>
</evidence>
<evidence type="ECO:0000256" key="3">
    <source>
        <dbReference type="ARBA" id="ARBA00022989"/>
    </source>
</evidence>
<dbReference type="GO" id="GO:0016020">
    <property type="term" value="C:membrane"/>
    <property type="evidence" value="ECO:0007669"/>
    <property type="project" value="UniProtKB-SubCell"/>
</dbReference>
<evidence type="ECO:0000256" key="1">
    <source>
        <dbReference type="ARBA" id="ARBA00004141"/>
    </source>
</evidence>
<feature type="transmembrane region" description="Helical" evidence="5">
    <location>
        <begin position="164"/>
        <end position="189"/>
    </location>
</feature>
<name>A0AA36J5G3_9DINO</name>
<dbReference type="InterPro" id="IPR002781">
    <property type="entry name" value="TM_pro_TauE-like"/>
</dbReference>
<protein>
    <recommendedName>
        <fullName evidence="8">Membrane transporter protein</fullName>
    </recommendedName>
</protein>
<evidence type="ECO:0000256" key="5">
    <source>
        <dbReference type="SAM" id="Phobius"/>
    </source>
</evidence>
<sequence length="275" mass="28857">MAMVPSGEFEHVQVLAILLCFLIGMSLGLLGSGGSILTVPILVYLLKVNAKEAIAMSLVVVGITSGFAMIPHVQAGNIERRTGGLFGLAGMAGAFLGGILAGYISAHVLMCAFALMTLATATAMLCKQPQSNYQPIAQHSNEQELRKEEDSEGHPLWRILLDGFVVGIATGMVGAGGGFLVVPALVFLGGLKMSEAVGTSLMVICMKCFAGYLGHASHTHINVQLTALVSCSAIVGSFAGGFMADWLPQSVLRRAFAVFILAVGSWQLWKESTLT</sequence>
<comment type="caution">
    <text evidence="6">The sequence shown here is derived from an EMBL/GenBank/DDBJ whole genome shotgun (WGS) entry which is preliminary data.</text>
</comment>
<proteinExistence type="predicted"/>
<dbReference type="Proteomes" id="UP001178507">
    <property type="component" value="Unassembled WGS sequence"/>
</dbReference>
<dbReference type="PANTHER" id="PTHR43701:SF2">
    <property type="entry name" value="MEMBRANE TRANSPORTER PROTEIN YJNA-RELATED"/>
    <property type="match status" value="1"/>
</dbReference>
<feature type="transmembrane region" description="Helical" evidence="5">
    <location>
        <begin position="221"/>
        <end position="244"/>
    </location>
</feature>
<evidence type="ECO:0000256" key="4">
    <source>
        <dbReference type="ARBA" id="ARBA00023136"/>
    </source>
</evidence>
<dbReference type="SUPFAM" id="SSF103473">
    <property type="entry name" value="MFS general substrate transporter"/>
    <property type="match status" value="1"/>
</dbReference>
<keyword evidence="2 5" id="KW-0812">Transmembrane</keyword>
<feature type="transmembrane region" description="Helical" evidence="5">
    <location>
        <begin position="53"/>
        <end position="70"/>
    </location>
</feature>
<dbReference type="InterPro" id="IPR051598">
    <property type="entry name" value="TSUP/Inactive_protease-like"/>
</dbReference>
<keyword evidence="3 5" id="KW-1133">Transmembrane helix</keyword>
<keyword evidence="7" id="KW-1185">Reference proteome</keyword>
<feature type="transmembrane region" description="Helical" evidence="5">
    <location>
        <begin position="15"/>
        <end position="46"/>
    </location>
</feature>
<accession>A0AA36J5G3</accession>
<reference evidence="6" key="1">
    <citation type="submission" date="2023-08" db="EMBL/GenBank/DDBJ databases">
        <authorList>
            <person name="Chen Y."/>
            <person name="Shah S."/>
            <person name="Dougan E. K."/>
            <person name="Thang M."/>
            <person name="Chan C."/>
        </authorList>
    </citation>
    <scope>NUCLEOTIDE SEQUENCE</scope>
</reference>
<gene>
    <name evidence="6" type="ORF">EVOR1521_LOCUS23405</name>
</gene>
<dbReference type="InterPro" id="IPR036259">
    <property type="entry name" value="MFS_trans_sf"/>
</dbReference>
<keyword evidence="4 5" id="KW-0472">Membrane</keyword>
<feature type="transmembrane region" description="Helical" evidence="5">
    <location>
        <begin position="82"/>
        <end position="101"/>
    </location>
</feature>
<dbReference type="PANTHER" id="PTHR43701">
    <property type="entry name" value="MEMBRANE TRANSPORTER PROTEIN MJ0441-RELATED"/>
    <property type="match status" value="1"/>
</dbReference>
<dbReference type="Pfam" id="PF01925">
    <property type="entry name" value="TauE"/>
    <property type="match status" value="1"/>
</dbReference>
<comment type="subcellular location">
    <subcellularLocation>
        <location evidence="1">Membrane</location>
        <topology evidence="1">Multi-pass membrane protein</topology>
    </subcellularLocation>
</comment>
<dbReference type="EMBL" id="CAUJNA010003353">
    <property type="protein sequence ID" value="CAJ1399962.1"/>
    <property type="molecule type" value="Genomic_DNA"/>
</dbReference>
<evidence type="ECO:0008006" key="8">
    <source>
        <dbReference type="Google" id="ProtNLM"/>
    </source>
</evidence>
<dbReference type="AlphaFoldDB" id="A0AA36J5G3"/>
<evidence type="ECO:0000313" key="6">
    <source>
        <dbReference type="EMBL" id="CAJ1399962.1"/>
    </source>
</evidence>
<evidence type="ECO:0000313" key="7">
    <source>
        <dbReference type="Proteomes" id="UP001178507"/>
    </source>
</evidence>